<dbReference type="Proteomes" id="UP001632038">
    <property type="component" value="Unassembled WGS sequence"/>
</dbReference>
<dbReference type="InterPro" id="IPR034628">
    <property type="entry name" value="MEX1/MEX1-like"/>
</dbReference>
<keyword evidence="1" id="KW-1133">Transmembrane helix</keyword>
<feature type="transmembrane region" description="Helical" evidence="1">
    <location>
        <begin position="334"/>
        <end position="352"/>
    </location>
</feature>
<feature type="transmembrane region" description="Helical" evidence="1">
    <location>
        <begin position="364"/>
        <end position="382"/>
    </location>
</feature>
<accession>A0ABD3DA52</accession>
<keyword evidence="1" id="KW-0472">Membrane</keyword>
<gene>
    <name evidence="2" type="ORF">CASFOL_016799</name>
</gene>
<name>A0ABD3DA52_9LAMI</name>
<keyword evidence="1" id="KW-0812">Transmembrane</keyword>
<keyword evidence="3" id="KW-1185">Reference proteome</keyword>
<feature type="transmembrane region" description="Helical" evidence="1">
    <location>
        <begin position="185"/>
        <end position="204"/>
    </location>
</feature>
<sequence length="440" mass="49320">MASSLLLMDKLPPLMHGYRSSNLCFFSSYPQTHFRRATNNNNLHFKNIFYSPKLICTCYKLKPVSAFSSESEHPINQELKKIIRGKDFEQWDSMTAKLSGASNVPFFFLQLPQIILNYRNLLAANKTALLAIPWLGMLTGLLGNLSLLSYFINKKESEAVVAQILGVVSLYVVTLQLAMAEAMPMSYFIATSILIALGLVLNFMKYFDFLDARVWHFWEEFITICGLSALPQLIWSTFVPFVPSSVLPGSVALFIAVFAVMMARNGKLSEKGVEILGFLAGWTAILLIMWMPVAQMWTNILKPENIKGLSAITMFLAMFGNGLMIPRALFVRDLMWFIGASWTCVIYGWGNLMCLYCSNSISQAFISASTFGLLVWIGITFWRDARVRGHVSPLTSLKELIVGHFSVLFHQWQRAFDEMTAYNGDNGEDEVNGSTSLGGG</sequence>
<dbReference type="AlphaFoldDB" id="A0ABD3DA52"/>
<evidence type="ECO:0000313" key="3">
    <source>
        <dbReference type="Proteomes" id="UP001632038"/>
    </source>
</evidence>
<dbReference type="PANTHER" id="PTHR34809:SF1">
    <property type="entry name" value="MALTOSE EXCESS PROTEIN 1, CHLOROPLASTIC-RELATED"/>
    <property type="match status" value="1"/>
</dbReference>
<feature type="transmembrane region" description="Helical" evidence="1">
    <location>
        <begin position="216"/>
        <end position="235"/>
    </location>
</feature>
<feature type="transmembrane region" description="Helical" evidence="1">
    <location>
        <begin position="241"/>
        <end position="263"/>
    </location>
</feature>
<feature type="transmembrane region" description="Helical" evidence="1">
    <location>
        <begin position="159"/>
        <end position="179"/>
    </location>
</feature>
<organism evidence="2 3">
    <name type="scientific">Castilleja foliolosa</name>
    <dbReference type="NCBI Taxonomy" id="1961234"/>
    <lineage>
        <taxon>Eukaryota</taxon>
        <taxon>Viridiplantae</taxon>
        <taxon>Streptophyta</taxon>
        <taxon>Embryophyta</taxon>
        <taxon>Tracheophyta</taxon>
        <taxon>Spermatophyta</taxon>
        <taxon>Magnoliopsida</taxon>
        <taxon>eudicotyledons</taxon>
        <taxon>Gunneridae</taxon>
        <taxon>Pentapetalae</taxon>
        <taxon>asterids</taxon>
        <taxon>lamiids</taxon>
        <taxon>Lamiales</taxon>
        <taxon>Orobanchaceae</taxon>
        <taxon>Pedicularideae</taxon>
        <taxon>Castillejinae</taxon>
        <taxon>Castilleja</taxon>
    </lineage>
</organism>
<feature type="transmembrane region" description="Helical" evidence="1">
    <location>
        <begin position="275"/>
        <end position="294"/>
    </location>
</feature>
<evidence type="ECO:0000256" key="1">
    <source>
        <dbReference type="SAM" id="Phobius"/>
    </source>
</evidence>
<dbReference type="PANTHER" id="PTHR34809">
    <property type="entry name" value="MALTOSE EXCESS PROTEIN 1, CHLOROPLASTIC-RELATED"/>
    <property type="match status" value="1"/>
</dbReference>
<evidence type="ECO:0000313" key="2">
    <source>
        <dbReference type="EMBL" id="KAL3638892.1"/>
    </source>
</evidence>
<feature type="transmembrane region" description="Helical" evidence="1">
    <location>
        <begin position="128"/>
        <end position="152"/>
    </location>
</feature>
<reference evidence="3" key="1">
    <citation type="journal article" date="2024" name="IScience">
        <title>Strigolactones Initiate the Formation of Haustorium-like Structures in Castilleja.</title>
        <authorList>
            <person name="Buerger M."/>
            <person name="Peterson D."/>
            <person name="Chory J."/>
        </authorList>
    </citation>
    <scope>NUCLEOTIDE SEQUENCE [LARGE SCALE GENOMIC DNA]</scope>
</reference>
<feature type="transmembrane region" description="Helical" evidence="1">
    <location>
        <begin position="306"/>
        <end position="325"/>
    </location>
</feature>
<dbReference type="EMBL" id="JAVIJP010000018">
    <property type="protein sequence ID" value="KAL3638892.1"/>
    <property type="molecule type" value="Genomic_DNA"/>
</dbReference>
<comment type="caution">
    <text evidence="2">The sequence shown here is derived from an EMBL/GenBank/DDBJ whole genome shotgun (WGS) entry which is preliminary data.</text>
</comment>
<proteinExistence type="predicted"/>
<protein>
    <submittedName>
        <fullName evidence="2">Uncharacterized protein</fullName>
    </submittedName>
</protein>